<dbReference type="InterPro" id="IPR045595">
    <property type="entry name" value="SufBD_N"/>
</dbReference>
<dbReference type="InterPro" id="IPR000825">
    <property type="entry name" value="SUF_FeS_clus_asmbl_SufBD_core"/>
</dbReference>
<reference evidence="4 5" key="1">
    <citation type="submission" date="2019-02" db="EMBL/GenBank/DDBJ databases">
        <title>Deep-cultivation of Planctomycetes and their phenomic and genomic characterization uncovers novel biology.</title>
        <authorList>
            <person name="Wiegand S."/>
            <person name="Jogler M."/>
            <person name="Boedeker C."/>
            <person name="Pinto D."/>
            <person name="Vollmers J."/>
            <person name="Rivas-Marin E."/>
            <person name="Kohn T."/>
            <person name="Peeters S.H."/>
            <person name="Heuer A."/>
            <person name="Rast P."/>
            <person name="Oberbeckmann S."/>
            <person name="Bunk B."/>
            <person name="Jeske O."/>
            <person name="Meyerdierks A."/>
            <person name="Storesund J.E."/>
            <person name="Kallscheuer N."/>
            <person name="Luecker S."/>
            <person name="Lage O.M."/>
            <person name="Pohl T."/>
            <person name="Merkel B.J."/>
            <person name="Hornburger P."/>
            <person name="Mueller R.-W."/>
            <person name="Bruemmer F."/>
            <person name="Labrenz M."/>
            <person name="Spormann A.M."/>
            <person name="Op Den Camp H."/>
            <person name="Overmann J."/>
            <person name="Amann R."/>
            <person name="Jetten M.S.M."/>
            <person name="Mascher T."/>
            <person name="Medema M.H."/>
            <person name="Devos D.P."/>
            <person name="Kaster A.-K."/>
            <person name="Ovreas L."/>
            <person name="Rohde M."/>
            <person name="Galperin M.Y."/>
            <person name="Jogler C."/>
        </authorList>
    </citation>
    <scope>NUCLEOTIDE SEQUENCE [LARGE SCALE GENOMIC DNA]</scope>
    <source>
        <strain evidence="4 5">Enr8</strain>
    </source>
</reference>
<evidence type="ECO:0000259" key="3">
    <source>
        <dbReference type="Pfam" id="PF19295"/>
    </source>
</evidence>
<dbReference type="GO" id="GO:0016226">
    <property type="term" value="P:iron-sulfur cluster assembly"/>
    <property type="evidence" value="ECO:0007669"/>
    <property type="project" value="InterPro"/>
</dbReference>
<protein>
    <submittedName>
        <fullName evidence="4">FeS cluster assembly protein SufB</fullName>
    </submittedName>
</protein>
<dbReference type="PANTHER" id="PTHR43575">
    <property type="entry name" value="PROTEIN ABCI7, CHLOROPLASTIC"/>
    <property type="match status" value="1"/>
</dbReference>
<feature type="domain" description="SUF system FeS cluster assembly SufBD core" evidence="2">
    <location>
        <begin position="184"/>
        <end position="410"/>
    </location>
</feature>
<dbReference type="InterPro" id="IPR055346">
    <property type="entry name" value="Fe-S_cluster_assembly_SufBD"/>
</dbReference>
<dbReference type="Pfam" id="PF19295">
    <property type="entry name" value="SufBD_N"/>
    <property type="match status" value="1"/>
</dbReference>
<dbReference type="Proteomes" id="UP000318878">
    <property type="component" value="Unassembled WGS sequence"/>
</dbReference>
<proteinExistence type="inferred from homology"/>
<name>A0A5C5V146_9BACT</name>
<dbReference type="Pfam" id="PF01458">
    <property type="entry name" value="SUFBD_core"/>
    <property type="match status" value="1"/>
</dbReference>
<sequence>MGVTAVTDSAKFSAAALDELIAARQEPEWLVDLRRAAFETFCEKALPSRKEEEWMRTDIRTFHLDNFEPPAELSEIPADLPEGLLTAGVDLGGRVVSYNSRTISSELSDELKQQGVVFGSFAEVLESHGEVIREHLCHAVDPHFDKFSALHAAFFTTGQVLYVPRGVVVKKPLHALSLMGAGGVDLGHTLVILEEGAEATMLNETASVDETSPGMHCGAIELFVHPRARLRYVNLQNWGRGVWHFAHQKGVVDRDAHIQWTIGALGSKLSKVNQHVGLVGEGAECEVNGVMFTEGRQHLSYHTLQHHQAPHCHSNFLYKAALQDRSRTVWRGMIKVDEGAQRTDGYQRNDNLLLTKHCRADSIPGLEIEADDVRCTHGATTGQVDEEQIFYAQCRGFTRNEAIRAIVIGFFQQVFDRIPVESVREALGKSIAVRVREYE</sequence>
<feature type="domain" description="SUF system FeS cluster assembly SufBD N-terminal" evidence="3">
    <location>
        <begin position="24"/>
        <end position="173"/>
    </location>
</feature>
<comment type="similarity">
    <text evidence="1">Belongs to the iron-sulfur cluster assembly SufBD family.</text>
</comment>
<organism evidence="4 5">
    <name type="scientific">Blastopirellula retiformator</name>
    <dbReference type="NCBI Taxonomy" id="2527970"/>
    <lineage>
        <taxon>Bacteria</taxon>
        <taxon>Pseudomonadati</taxon>
        <taxon>Planctomycetota</taxon>
        <taxon>Planctomycetia</taxon>
        <taxon>Pirellulales</taxon>
        <taxon>Pirellulaceae</taxon>
        <taxon>Blastopirellula</taxon>
    </lineage>
</organism>
<evidence type="ECO:0000313" key="4">
    <source>
        <dbReference type="EMBL" id="TWT32111.1"/>
    </source>
</evidence>
<dbReference type="NCBIfam" id="TIGR01981">
    <property type="entry name" value="sufD"/>
    <property type="match status" value="1"/>
</dbReference>
<dbReference type="SUPFAM" id="SSF101960">
    <property type="entry name" value="Stabilizer of iron transporter SufD"/>
    <property type="match status" value="1"/>
</dbReference>
<evidence type="ECO:0000256" key="1">
    <source>
        <dbReference type="ARBA" id="ARBA00043967"/>
    </source>
</evidence>
<dbReference type="RefSeq" id="WP_246120160.1">
    <property type="nucleotide sequence ID" value="NZ_SJPF01000004.1"/>
</dbReference>
<keyword evidence="5" id="KW-1185">Reference proteome</keyword>
<dbReference type="PANTHER" id="PTHR43575:SF1">
    <property type="entry name" value="PROTEIN ABCI7, CHLOROPLASTIC"/>
    <property type="match status" value="1"/>
</dbReference>
<dbReference type="AlphaFoldDB" id="A0A5C5V146"/>
<evidence type="ECO:0000313" key="5">
    <source>
        <dbReference type="Proteomes" id="UP000318878"/>
    </source>
</evidence>
<gene>
    <name evidence="4" type="primary">sufB_2</name>
    <name evidence="4" type="ORF">Enr8_40370</name>
</gene>
<dbReference type="EMBL" id="SJPF01000004">
    <property type="protein sequence ID" value="TWT32111.1"/>
    <property type="molecule type" value="Genomic_DNA"/>
</dbReference>
<comment type="caution">
    <text evidence="4">The sequence shown here is derived from an EMBL/GenBank/DDBJ whole genome shotgun (WGS) entry which is preliminary data.</text>
</comment>
<dbReference type="InterPro" id="IPR011542">
    <property type="entry name" value="SUF_FeS_clus_asmbl_SufD"/>
</dbReference>
<evidence type="ECO:0000259" key="2">
    <source>
        <dbReference type="Pfam" id="PF01458"/>
    </source>
</evidence>
<dbReference type="InterPro" id="IPR037284">
    <property type="entry name" value="SUF_FeS_clus_asmbl_SufBD_sf"/>
</dbReference>
<accession>A0A5C5V146</accession>